<evidence type="ECO:0000313" key="2">
    <source>
        <dbReference type="Proteomes" id="UP000799755"/>
    </source>
</evidence>
<dbReference type="EMBL" id="MU003526">
    <property type="protein sequence ID" value="KAF2466137.1"/>
    <property type="molecule type" value="Genomic_DNA"/>
</dbReference>
<gene>
    <name evidence="1" type="ORF">BDR25DRAFT_237808</name>
</gene>
<organism evidence="1 2">
    <name type="scientific">Lindgomyces ingoldianus</name>
    <dbReference type="NCBI Taxonomy" id="673940"/>
    <lineage>
        <taxon>Eukaryota</taxon>
        <taxon>Fungi</taxon>
        <taxon>Dikarya</taxon>
        <taxon>Ascomycota</taxon>
        <taxon>Pezizomycotina</taxon>
        <taxon>Dothideomycetes</taxon>
        <taxon>Pleosporomycetidae</taxon>
        <taxon>Pleosporales</taxon>
        <taxon>Lindgomycetaceae</taxon>
        <taxon>Lindgomyces</taxon>
    </lineage>
</organism>
<comment type="caution">
    <text evidence="1">The sequence shown here is derived from an EMBL/GenBank/DDBJ whole genome shotgun (WGS) entry which is preliminary data.</text>
</comment>
<evidence type="ECO:0000313" key="1">
    <source>
        <dbReference type="EMBL" id="KAF2466137.1"/>
    </source>
</evidence>
<proteinExistence type="predicted"/>
<protein>
    <submittedName>
        <fullName evidence="1">Uncharacterized protein</fullName>
    </submittedName>
</protein>
<dbReference type="Proteomes" id="UP000799755">
    <property type="component" value="Unassembled WGS sequence"/>
</dbReference>
<keyword evidence="2" id="KW-1185">Reference proteome</keyword>
<sequence>MVRVSRQTLALSLLSAIVHGFVIYDSQKLDVTLGEGCINSLSANINCADYVQTFMMLSYRGSLENVTMTDTVCTSDCSGSLKNWFDSVSKSCAGKTLNDAVPMKFGGYMWAGFNETCVKDPKTKQYCNDIIAKFTNVDNITKMPQTELCHTCNVRRLSIMQSSQYSIYDSFYKTELEYVYAQCGLKGPTDIPPPLTATQPDASPYCVTGKRYTTKKGDTCESIANSTSVSAAALYMGNQAILPDCRDVDPGANLCIPMTCQTYYVTKSDTCASIESALGIEHGMVRSFNSWLKSDCSNLQPATDFYGKIICVSPQGGTFTGTFPPPAPTSNPGLGDGYTRTAIPPPEGATVAPGTTLNCGKWYVVKGGDACSKICIQAGITSNLFRQVNPSLKDGSCDALLKPQSALCVGPTYSWNTTLPGTTSIATATFGLPTGTNNTATTKSLL</sequence>
<reference evidence="1" key="1">
    <citation type="journal article" date="2020" name="Stud. Mycol.">
        <title>101 Dothideomycetes genomes: a test case for predicting lifestyles and emergence of pathogens.</title>
        <authorList>
            <person name="Haridas S."/>
            <person name="Albert R."/>
            <person name="Binder M."/>
            <person name="Bloem J."/>
            <person name="Labutti K."/>
            <person name="Salamov A."/>
            <person name="Andreopoulos B."/>
            <person name="Baker S."/>
            <person name="Barry K."/>
            <person name="Bills G."/>
            <person name="Bluhm B."/>
            <person name="Cannon C."/>
            <person name="Castanera R."/>
            <person name="Culley D."/>
            <person name="Daum C."/>
            <person name="Ezra D."/>
            <person name="Gonzalez J."/>
            <person name="Henrissat B."/>
            <person name="Kuo A."/>
            <person name="Liang C."/>
            <person name="Lipzen A."/>
            <person name="Lutzoni F."/>
            <person name="Magnuson J."/>
            <person name="Mondo S."/>
            <person name="Nolan M."/>
            <person name="Ohm R."/>
            <person name="Pangilinan J."/>
            <person name="Park H.-J."/>
            <person name="Ramirez L."/>
            <person name="Alfaro M."/>
            <person name="Sun H."/>
            <person name="Tritt A."/>
            <person name="Yoshinaga Y."/>
            <person name="Zwiers L.-H."/>
            <person name="Turgeon B."/>
            <person name="Goodwin S."/>
            <person name="Spatafora J."/>
            <person name="Crous P."/>
            <person name="Grigoriev I."/>
        </authorList>
    </citation>
    <scope>NUCLEOTIDE SEQUENCE</scope>
    <source>
        <strain evidence="1">ATCC 200398</strain>
    </source>
</reference>
<name>A0ACB6QIH8_9PLEO</name>
<accession>A0ACB6QIH8</accession>